<evidence type="ECO:0000313" key="1">
    <source>
        <dbReference type="EMBL" id="CAG6607274.1"/>
    </source>
</evidence>
<organism evidence="1">
    <name type="scientific">Cacopsylla melanoneura</name>
    <dbReference type="NCBI Taxonomy" id="428564"/>
    <lineage>
        <taxon>Eukaryota</taxon>
        <taxon>Metazoa</taxon>
        <taxon>Ecdysozoa</taxon>
        <taxon>Arthropoda</taxon>
        <taxon>Hexapoda</taxon>
        <taxon>Insecta</taxon>
        <taxon>Pterygota</taxon>
        <taxon>Neoptera</taxon>
        <taxon>Paraneoptera</taxon>
        <taxon>Hemiptera</taxon>
        <taxon>Sternorrhyncha</taxon>
        <taxon>Psylloidea</taxon>
        <taxon>Psyllidae</taxon>
        <taxon>Psyllinae</taxon>
        <taxon>Cacopsylla</taxon>
    </lineage>
</organism>
<proteinExistence type="predicted"/>
<protein>
    <submittedName>
        <fullName evidence="1">Uncharacterized protein</fullName>
    </submittedName>
</protein>
<sequence>MCGAHHCMDNSETWTIAKAEQNRLMAFEMWCWRRMQKISWIEHMTNEEVLRRAGEQRSFMKSLKKRIGDILRHNSLLARVIEGSNTKGRPPLGYLEQIMKDVNVPTYRELKRKAGNREEWRDAANQPNDC</sequence>
<reference evidence="1" key="1">
    <citation type="submission" date="2021-05" db="EMBL/GenBank/DDBJ databases">
        <authorList>
            <person name="Alioto T."/>
            <person name="Alioto T."/>
            <person name="Gomez Garrido J."/>
        </authorList>
    </citation>
    <scope>NUCLEOTIDE SEQUENCE</scope>
</reference>
<accession>A0A8D8LAV6</accession>
<dbReference type="EMBL" id="HBUF01007311">
    <property type="protein sequence ID" value="CAG6607274.1"/>
    <property type="molecule type" value="Transcribed_RNA"/>
</dbReference>
<dbReference type="AlphaFoldDB" id="A0A8D8LAV6"/>
<name>A0A8D8LAV6_9HEMI</name>